<reference evidence="10" key="1">
    <citation type="submission" date="2025-08" db="UniProtKB">
        <authorList>
            <consortium name="RefSeq"/>
        </authorList>
    </citation>
    <scope>IDENTIFICATION</scope>
    <source>
        <tissue evidence="10">Liver</tissue>
    </source>
</reference>
<name>A0A7F8R9Z4_LEPWE</name>
<evidence type="ECO:0000256" key="1">
    <source>
        <dbReference type="ARBA" id="ARBA00004167"/>
    </source>
</evidence>
<feature type="compositionally biased region" description="Polar residues" evidence="6">
    <location>
        <begin position="114"/>
        <end position="124"/>
    </location>
</feature>
<evidence type="ECO:0000256" key="5">
    <source>
        <dbReference type="ARBA" id="ARBA00035009"/>
    </source>
</evidence>
<comment type="subcellular location">
    <subcellularLocation>
        <location evidence="1">Membrane</location>
        <topology evidence="1">Single-pass membrane protein</topology>
    </subcellularLocation>
</comment>
<keyword evidence="2" id="KW-0812">Transmembrane</keyword>
<feature type="region of interest" description="Disordered" evidence="6">
    <location>
        <begin position="1589"/>
        <end position="1669"/>
    </location>
</feature>
<dbReference type="CTD" id="259308"/>
<keyword evidence="4" id="KW-0472">Membrane</keyword>
<keyword evidence="3" id="KW-1133">Transmembrane helix</keyword>
<evidence type="ECO:0000256" key="3">
    <source>
        <dbReference type="ARBA" id="ARBA00022989"/>
    </source>
</evidence>
<sequence length="1669" mass="183964">MAPWHTHGRRVWLCQGWLPKEGSVRRLLCADPTCPICNAVALEIQQLLVGENTLISPPSSGPSQGSSCLEILSMSSLSLEQSQGSLHSKDLSLPSVTPTKLQLTDQKSLTQSAAQSTNVSIQDQQAEHLQRRKGFQVPDVSRDAGALSSSSEEPRIPVNQQDRRKSHSECVLEKQASQKSQDKRCSNRRRFCQEEAEKPWELLSVMKSQDWLPQEGSVRRLLCADTCCEICNAMALEIQQLLKNTSQFSIEKFGTYSYQTWGSCMASQPTQAFWVSEWSIMDPEQRHHHQQIPNDMALALTSPALKDSSGLYALPGYQDHDSVGHLQQKYSQLFCGLPSLHSESLVNTFLGSQSFCTNGSMSKHPLKDSFLFKELSILPLLPKTPPQSATPSSPSSPNWVIPSDYQQPQISVPFLTLAECDALEWHLLQRQLQLQWGLPAVFQRPQHTQNPMQYRPCGKAQSPETVKTSWPVKPITVLTRELVFFPEHARRLLEFHLQRQLIHHRWGLPQKIQESIQLLLSPTDQSTLSWSSTALANVHAPQPTALEATGAGNPFSPITGPVSVPMPHLFDQAKAILQGHINSKCGQIHQGEVPARVYSSWQCIIPGGLQVTPFTCIPESKPLELQVATDPALKQKAVPWIPMALDQQQQASPDAITEHPKLSQALSEGAIEKLETTLRHKYLAFLSGLPALYYVALSRAMAPAISTQAVIAGMVPGPGEFPSEPLTQMISSEERCLSPGPCFQDANETCADIEDELQVEEQVEEMIKAVPLESQAEASGPYTLKKPILAQLNFHLRKKILEIQLGIPIKARLSREQTVAAPDNTSTEESLGSLNNQGKTLLQDLPIPPDTPRVPDPEWLHLKEQLALELKAVQQNQKQPSSRAIPHGSAHWASKISQPSGDMTEAQVLCVQLEANVNSPSLEEPWSPEPQSPGHSKDSAQVPMLAEKREDPGKPKLAGDHGEGDAGFAHSSTRDISLPDEAQRPKGMLLNRTPHSPWRRSRSFHLDAPCEHSTRHHSQIKLPEPPPGIPGAKVSEKNDLHSSQTKLNVILKPARIPKNAQPVVPQASQGQLFLGQLIHSKPLQGQTLKGQVLQGQVMPVHTHKRPSLPESGLRSKMKSFLHCFNSKAKGKVHEESMFSTAGKVANTRKENVEKGLAPAKSPMGRTKTERIRGDSKARSSPTEKQVGLAFLDGPHSPDSPEEQCGHEDSSDEKEWPGIPQTEFADDFPQLNFHLRKKILEIQLGIPIKARLSREQTVAAPDNTSTEESLGSLNNQGKTLLQDLPIPPDTPRVPDPEWLHLKEQLALELKAVQQNQKQPSSRAIPHGSAHWASKISQPSGDMTEAQVLCVQLEANVNSPSLEEPWSPEPQSPGHSKDSAQVPMLAEKREDPGKPKLAGDHGEGDAGFAHSSTRDISLPDEAQRPKGMLLNRTPHSPWRRSRSFHLDAPCEHSTRHHSQIKLPEPPPGIPGAKVSEKNDLHSSQTKLNVILKPARIPKNAQPVVPQASQGQLFLGQLIHSKPLQGQTLKGQVLQGQVMPVHTHKRPSLPESGLRSKMKSFLHCFNSKAKGKVHEESMFSTAGKVANTRKENVEKGLAPAKSPMGRTKTERIRGDSKARSSPTEKQVGLAFLDGPHSPASPEEQCGHEDSSDEKEWPGIPQTEFADDFRKGP</sequence>
<evidence type="ECO:0000256" key="2">
    <source>
        <dbReference type="ARBA" id="ARBA00022692"/>
    </source>
</evidence>
<feature type="domain" description="SPATA31" evidence="7">
    <location>
        <begin position="324"/>
        <end position="526"/>
    </location>
</feature>
<dbReference type="Pfam" id="PF15371">
    <property type="entry name" value="DUF4599"/>
    <property type="match status" value="2"/>
</dbReference>
<dbReference type="GeneID" id="102728133"/>
<feature type="compositionally biased region" description="Basic and acidic residues" evidence="6">
    <location>
        <begin position="1641"/>
        <end position="1653"/>
    </location>
</feature>
<dbReference type="InterPro" id="IPR039509">
    <property type="entry name" value="SPATA31"/>
</dbReference>
<feature type="region of interest" description="Disordered" evidence="6">
    <location>
        <begin position="1452"/>
        <end position="1476"/>
    </location>
</feature>
<evidence type="ECO:0000256" key="4">
    <source>
        <dbReference type="ARBA" id="ARBA00023136"/>
    </source>
</evidence>
<keyword evidence="9" id="KW-1185">Reference proteome</keyword>
<dbReference type="KEGG" id="lww:102728133"/>
<dbReference type="PANTHER" id="PTHR21859">
    <property type="entry name" value="ACROSOME-SPECIFIC PROTEIN"/>
    <property type="match status" value="1"/>
</dbReference>
<proteinExistence type="inferred from homology"/>
<feature type="region of interest" description="Disordered" evidence="6">
    <location>
        <begin position="873"/>
        <end position="897"/>
    </location>
</feature>
<feature type="domain" description="SPATA31-like" evidence="8">
    <location>
        <begin position="15"/>
        <end position="68"/>
    </location>
</feature>
<evidence type="ECO:0000256" key="6">
    <source>
        <dbReference type="SAM" id="MobiDB-lite"/>
    </source>
</evidence>
<feature type="region of interest" description="Disordered" evidence="6">
    <location>
        <begin position="919"/>
        <end position="1000"/>
    </location>
</feature>
<dbReference type="OrthoDB" id="9449847at2759"/>
<evidence type="ECO:0000313" key="10">
    <source>
        <dbReference type="RefSeq" id="XP_030890227.1"/>
    </source>
</evidence>
<protein>
    <submittedName>
        <fullName evidence="10">Protein FAM205A</fullName>
    </submittedName>
</protein>
<dbReference type="GO" id="GO:0016020">
    <property type="term" value="C:membrane"/>
    <property type="evidence" value="ECO:0007669"/>
    <property type="project" value="UniProtKB-SubCell"/>
</dbReference>
<feature type="region of interest" description="Disordered" evidence="6">
    <location>
        <begin position="1357"/>
        <end position="1438"/>
    </location>
</feature>
<feature type="region of interest" description="Disordered" evidence="6">
    <location>
        <begin position="114"/>
        <end position="175"/>
    </location>
</feature>
<feature type="region of interest" description="Disordered" evidence="6">
    <location>
        <begin position="1149"/>
        <end position="1222"/>
    </location>
</feature>
<dbReference type="Pfam" id="PF14650">
    <property type="entry name" value="FAM75"/>
    <property type="match status" value="1"/>
</dbReference>
<comment type="similarity">
    <text evidence="5">Belongs to the SPATA31 family.</text>
</comment>
<gene>
    <name evidence="10" type="primary">FAM205A</name>
</gene>
<feature type="compositionally biased region" description="Basic and acidic residues" evidence="6">
    <location>
        <begin position="946"/>
        <end position="964"/>
    </location>
</feature>
<accession>A0A7F8R9Z4</accession>
<feature type="compositionally biased region" description="Basic and acidic residues" evidence="6">
    <location>
        <begin position="1203"/>
        <end position="1215"/>
    </location>
</feature>
<organism evidence="9 10">
    <name type="scientific">Leptonychotes weddellii</name>
    <name type="common">Weddell seal</name>
    <name type="synonym">Otaria weddellii</name>
    <dbReference type="NCBI Taxonomy" id="9713"/>
    <lineage>
        <taxon>Eukaryota</taxon>
        <taxon>Metazoa</taxon>
        <taxon>Chordata</taxon>
        <taxon>Craniata</taxon>
        <taxon>Vertebrata</taxon>
        <taxon>Euteleostomi</taxon>
        <taxon>Mammalia</taxon>
        <taxon>Eutheria</taxon>
        <taxon>Laurasiatheria</taxon>
        <taxon>Carnivora</taxon>
        <taxon>Caniformia</taxon>
        <taxon>Pinnipedia</taxon>
        <taxon>Phocidae</taxon>
        <taxon>Monachinae</taxon>
        <taxon>Lobodontini</taxon>
        <taxon>Leptonychotes</taxon>
    </lineage>
</organism>
<dbReference type="PANTHER" id="PTHR21859:SF15">
    <property type="entry name" value="PROTEIN SPATA31F1-RELATED"/>
    <property type="match status" value="1"/>
</dbReference>
<feature type="compositionally biased region" description="Basic and acidic residues" evidence="6">
    <location>
        <begin position="1604"/>
        <end position="1615"/>
    </location>
</feature>
<evidence type="ECO:0000259" key="8">
    <source>
        <dbReference type="Pfam" id="PF15371"/>
    </source>
</evidence>
<feature type="compositionally biased region" description="Basic and acidic residues" evidence="6">
    <location>
        <begin position="1384"/>
        <end position="1402"/>
    </location>
</feature>
<feature type="region of interest" description="Disordered" evidence="6">
    <location>
        <begin position="1014"/>
        <end position="1038"/>
    </location>
</feature>
<dbReference type="InterPro" id="IPR027970">
    <property type="entry name" value="SPATA31-like"/>
</dbReference>
<feature type="region of interest" description="Disordered" evidence="6">
    <location>
        <begin position="1313"/>
        <end position="1335"/>
    </location>
</feature>
<feature type="compositionally biased region" description="Basic and acidic residues" evidence="6">
    <location>
        <begin position="161"/>
        <end position="172"/>
    </location>
</feature>
<dbReference type="Proteomes" id="UP000245341">
    <property type="component" value="Unplaced"/>
</dbReference>
<evidence type="ECO:0000259" key="7">
    <source>
        <dbReference type="Pfam" id="PF14650"/>
    </source>
</evidence>
<feature type="compositionally biased region" description="Basic and acidic residues" evidence="6">
    <location>
        <begin position="1166"/>
        <end position="1177"/>
    </location>
</feature>
<dbReference type="RefSeq" id="XP_030890227.1">
    <property type="nucleotide sequence ID" value="XM_031034367.1"/>
</dbReference>
<feature type="compositionally biased region" description="Polar residues" evidence="6">
    <location>
        <begin position="873"/>
        <end position="882"/>
    </location>
</feature>
<feature type="domain" description="SPATA31-like" evidence="8">
    <location>
        <begin position="180"/>
        <end position="243"/>
    </location>
</feature>
<evidence type="ECO:0000313" key="9">
    <source>
        <dbReference type="Proteomes" id="UP000245341"/>
    </source>
</evidence>